<dbReference type="KEGG" id="pfy:PFICI_12174"/>
<feature type="transmembrane region" description="Helical" evidence="2">
    <location>
        <begin position="139"/>
        <end position="161"/>
    </location>
</feature>
<reference evidence="4" key="1">
    <citation type="journal article" date="2015" name="BMC Genomics">
        <title>Genomic and transcriptomic analysis of the endophytic fungus Pestalotiopsis fici reveals its lifestyle and high potential for synthesis of natural products.</title>
        <authorList>
            <person name="Wang X."/>
            <person name="Zhang X."/>
            <person name="Liu L."/>
            <person name="Xiang M."/>
            <person name="Wang W."/>
            <person name="Sun X."/>
            <person name="Che Y."/>
            <person name="Guo L."/>
            <person name="Liu G."/>
            <person name="Guo L."/>
            <person name="Wang C."/>
            <person name="Yin W.B."/>
            <person name="Stadler M."/>
            <person name="Zhang X."/>
            <person name="Liu X."/>
        </authorList>
    </citation>
    <scope>NUCLEOTIDE SEQUENCE [LARGE SCALE GENOMIC DNA]</scope>
    <source>
        <strain evidence="4">W106-1 / CGMCC3.15140</strain>
    </source>
</reference>
<keyword evidence="2" id="KW-1133">Transmembrane helix</keyword>
<accession>W3WUJ7</accession>
<dbReference type="EMBL" id="KI912117">
    <property type="protein sequence ID" value="ETS76787.1"/>
    <property type="molecule type" value="Genomic_DNA"/>
</dbReference>
<feature type="region of interest" description="Disordered" evidence="1">
    <location>
        <begin position="49"/>
        <end position="70"/>
    </location>
</feature>
<proteinExistence type="predicted"/>
<feature type="compositionally biased region" description="Basic and acidic residues" evidence="1">
    <location>
        <begin position="207"/>
        <end position="223"/>
    </location>
</feature>
<dbReference type="eggNOG" id="ENOG502QVDR">
    <property type="taxonomic scope" value="Eukaryota"/>
</dbReference>
<feature type="compositionally biased region" description="Polar residues" evidence="1">
    <location>
        <begin position="49"/>
        <end position="59"/>
    </location>
</feature>
<keyword evidence="2" id="KW-0812">Transmembrane</keyword>
<dbReference type="AlphaFoldDB" id="W3WUJ7"/>
<dbReference type="OMA" id="IGWFVWW"/>
<evidence type="ECO:0000313" key="4">
    <source>
        <dbReference type="Proteomes" id="UP000030651"/>
    </source>
</evidence>
<dbReference type="GeneID" id="19277187"/>
<evidence type="ECO:0000313" key="3">
    <source>
        <dbReference type="EMBL" id="ETS76787.1"/>
    </source>
</evidence>
<feature type="region of interest" description="Disordered" evidence="1">
    <location>
        <begin position="205"/>
        <end position="230"/>
    </location>
</feature>
<dbReference type="RefSeq" id="XP_007838946.1">
    <property type="nucleotide sequence ID" value="XM_007840755.1"/>
</dbReference>
<dbReference type="InterPro" id="IPR028000">
    <property type="entry name" value="Pma1"/>
</dbReference>
<protein>
    <submittedName>
        <fullName evidence="3">Uncharacterized protein</fullName>
    </submittedName>
</protein>
<sequence length="230" mass="24511">MNCSNIDGDVAPFCEPANNTEAKPGDRLIVTWDPSFFANNSVLVQIQANFSPSSGSDPTPQDDDGFTSNSLRAGTGSYSWDISSSVLNSTSENGVDAQLYIVTAAADGETMQRTLGPLVRVVPAASSEDNFSASGGPNLAAIIVPVVVGVLLLMAIAGFLFKKRRNPDWKLRDMFGVGSKDGYGSRKSRAERSLGAGAVGVQMGDMEVSRPQDGRNVFREEMQRQQAARV</sequence>
<dbReference type="OrthoDB" id="4084551at2759"/>
<dbReference type="HOGENOM" id="CLU_1205138_0_0_1"/>
<dbReference type="Proteomes" id="UP000030651">
    <property type="component" value="Unassembled WGS sequence"/>
</dbReference>
<evidence type="ECO:0000256" key="1">
    <source>
        <dbReference type="SAM" id="MobiDB-lite"/>
    </source>
</evidence>
<keyword evidence="4" id="KW-1185">Reference proteome</keyword>
<name>W3WUJ7_PESFW</name>
<organism evidence="3 4">
    <name type="scientific">Pestalotiopsis fici (strain W106-1 / CGMCC3.15140)</name>
    <dbReference type="NCBI Taxonomy" id="1229662"/>
    <lineage>
        <taxon>Eukaryota</taxon>
        <taxon>Fungi</taxon>
        <taxon>Dikarya</taxon>
        <taxon>Ascomycota</taxon>
        <taxon>Pezizomycotina</taxon>
        <taxon>Sordariomycetes</taxon>
        <taxon>Xylariomycetidae</taxon>
        <taxon>Amphisphaeriales</taxon>
        <taxon>Sporocadaceae</taxon>
        <taxon>Pestalotiopsis</taxon>
    </lineage>
</organism>
<dbReference type="Pfam" id="PF14610">
    <property type="entry name" value="Psg1"/>
    <property type="match status" value="1"/>
</dbReference>
<keyword evidence="2" id="KW-0472">Membrane</keyword>
<evidence type="ECO:0000256" key="2">
    <source>
        <dbReference type="SAM" id="Phobius"/>
    </source>
</evidence>
<gene>
    <name evidence="3" type="ORF">PFICI_12174</name>
</gene>
<dbReference type="InParanoid" id="W3WUJ7"/>